<keyword evidence="2" id="KW-1185">Reference proteome</keyword>
<proteinExistence type="predicted"/>
<sequence length="216" mass="23180">MPPTTPALRGGIVFLEPEQGRVLRVVPFQYNPDTLTRTLTPQGVGEEAGNRLEALRLKGPPRETFKFDAEFDAADQLDPTGGRSAEPGRTGLFGALSALESAVYPDSAQLLREESMASAGMIEIAPVEAPLTVLVLGARRVVPVRITEFTVTEEAYDGELNPVRAKVGLSVRTLTVDDVGFEHKAGALYLRYHQGKERFATLVGGPVLGAVGLRAI</sequence>
<name>A0ABY7K8Y7_9ACTN</name>
<protein>
    <submittedName>
        <fullName evidence="1">Uncharacterized protein</fullName>
    </submittedName>
</protein>
<dbReference type="RefSeq" id="WP_269657704.1">
    <property type="nucleotide sequence ID" value="NZ_CP114413.1"/>
</dbReference>
<gene>
    <name evidence="1" type="ORF">STRCI_001103</name>
</gene>
<accession>A0ABY7K8Y7</accession>
<reference evidence="1" key="1">
    <citation type="submission" date="2022-12" db="EMBL/GenBank/DDBJ databases">
        <authorList>
            <person name="Ruckert C."/>
            <person name="Busche T."/>
            <person name="Kalinowski J."/>
            <person name="Wittmann C."/>
        </authorList>
    </citation>
    <scope>NUCLEOTIDE SEQUENCE</scope>
    <source>
        <strain evidence="1">DSM 40467</strain>
    </source>
</reference>
<evidence type="ECO:0000313" key="1">
    <source>
        <dbReference type="EMBL" id="WAZ20013.1"/>
    </source>
</evidence>
<dbReference type="EMBL" id="CP114413">
    <property type="protein sequence ID" value="WAZ20013.1"/>
    <property type="molecule type" value="Genomic_DNA"/>
</dbReference>
<organism evidence="1 2">
    <name type="scientific">Streptomyces cinnabarinus</name>
    <dbReference type="NCBI Taxonomy" id="67287"/>
    <lineage>
        <taxon>Bacteria</taxon>
        <taxon>Bacillati</taxon>
        <taxon>Actinomycetota</taxon>
        <taxon>Actinomycetes</taxon>
        <taxon>Kitasatosporales</taxon>
        <taxon>Streptomycetaceae</taxon>
        <taxon>Streptomyces</taxon>
    </lineage>
</organism>
<evidence type="ECO:0000313" key="2">
    <source>
        <dbReference type="Proteomes" id="UP001164439"/>
    </source>
</evidence>
<dbReference type="Proteomes" id="UP001164439">
    <property type="component" value="Chromosome"/>
</dbReference>